<comment type="caution">
    <text evidence="3">The sequence shown here is derived from an EMBL/GenBank/DDBJ whole genome shotgun (WGS) entry which is preliminary data.</text>
</comment>
<sequence>MPAVPAPGEYTVCEINRDLLTRKDDADKTAQDAYSKILGRVFGSIPFRVNQPENGFRGSPNATDYEDDQARESGMPYYEPPVPSTSDRRGDVIGEDDGQGGFLSKQLSRAKNYISSTLQGVIGPYPEEQANFKSARFQAVNWHKQKHWLAFLSGDQVLVYDFEHAESREPAVLANDSQRGVEAVEWRPNSGATLSVACRGGICIWSASFPGNIAPVRAGIVSILGTPLRGSGARWALVDFLKTSDSKPVTAISCFGFALQTELLLDSQTLLASASRYDSSITIWDVSEGKGSPLRRGLGGISLLKWSPTGDYLLNGSFSLWETNNWTSEPWSSAGGSIVSAMWGPDGHALLAAFDESTTLAALYFPSRPPSLDVHLLPLELPELESVTGGRGTIDKMAWDGTGERLAVSYTGGDATYSGLIAIYDTRHTPIVSTGFIAGVLAFVAHILYFSVRISDASSQLRQTQNEHKQKPTYLCRDGISFSLLRDRESSGAVRTGVSL</sequence>
<dbReference type="SUPFAM" id="SSF82171">
    <property type="entry name" value="DPP6 N-terminal domain-like"/>
    <property type="match status" value="1"/>
</dbReference>
<dbReference type="InterPro" id="IPR045139">
    <property type="entry name" value="Aladin"/>
</dbReference>
<gene>
    <name evidence="3" type="ORF">R1sor_017551</name>
</gene>
<evidence type="ECO:0000256" key="2">
    <source>
        <dbReference type="SAM" id="Phobius"/>
    </source>
</evidence>
<proteinExistence type="predicted"/>
<evidence type="ECO:0000313" key="4">
    <source>
        <dbReference type="Proteomes" id="UP001633002"/>
    </source>
</evidence>
<keyword evidence="4" id="KW-1185">Reference proteome</keyword>
<protein>
    <submittedName>
        <fullName evidence="3">Uncharacterized protein</fullName>
    </submittedName>
</protein>
<keyword evidence="2" id="KW-0812">Transmembrane</keyword>
<reference evidence="3 4" key="1">
    <citation type="submission" date="2024-09" db="EMBL/GenBank/DDBJ databases">
        <title>Chromosome-scale assembly of Riccia sorocarpa.</title>
        <authorList>
            <person name="Paukszto L."/>
        </authorList>
    </citation>
    <scope>NUCLEOTIDE SEQUENCE [LARGE SCALE GENOMIC DNA]</scope>
    <source>
        <strain evidence="3">LP-2024</strain>
        <tissue evidence="3">Aerial parts of the thallus</tissue>
    </source>
</reference>
<feature type="transmembrane region" description="Helical" evidence="2">
    <location>
        <begin position="431"/>
        <end position="452"/>
    </location>
</feature>
<dbReference type="InterPro" id="IPR015943">
    <property type="entry name" value="WD40/YVTN_repeat-like_dom_sf"/>
</dbReference>
<feature type="region of interest" description="Disordered" evidence="1">
    <location>
        <begin position="51"/>
        <end position="89"/>
    </location>
</feature>
<dbReference type="Proteomes" id="UP001633002">
    <property type="component" value="Unassembled WGS sequence"/>
</dbReference>
<evidence type="ECO:0000313" key="3">
    <source>
        <dbReference type="EMBL" id="KAL3699529.1"/>
    </source>
</evidence>
<keyword evidence="2" id="KW-1133">Transmembrane helix</keyword>
<dbReference type="AlphaFoldDB" id="A0ABD3IDE2"/>
<dbReference type="PANTHER" id="PTHR14494">
    <property type="entry name" value="ALADIN/ADRACALIN/AAAS"/>
    <property type="match status" value="1"/>
</dbReference>
<dbReference type="Gene3D" id="2.130.10.10">
    <property type="entry name" value="YVTN repeat-like/Quinoprotein amine dehydrogenase"/>
    <property type="match status" value="1"/>
</dbReference>
<evidence type="ECO:0000256" key="1">
    <source>
        <dbReference type="SAM" id="MobiDB-lite"/>
    </source>
</evidence>
<accession>A0ABD3IDE2</accession>
<name>A0ABD3IDE2_9MARC</name>
<dbReference type="EMBL" id="JBJQOH010000001">
    <property type="protein sequence ID" value="KAL3699529.1"/>
    <property type="molecule type" value="Genomic_DNA"/>
</dbReference>
<dbReference type="PANTHER" id="PTHR14494:SF0">
    <property type="entry name" value="ALADIN"/>
    <property type="match status" value="1"/>
</dbReference>
<keyword evidence="2" id="KW-0472">Membrane</keyword>
<organism evidence="3 4">
    <name type="scientific">Riccia sorocarpa</name>
    <dbReference type="NCBI Taxonomy" id="122646"/>
    <lineage>
        <taxon>Eukaryota</taxon>
        <taxon>Viridiplantae</taxon>
        <taxon>Streptophyta</taxon>
        <taxon>Embryophyta</taxon>
        <taxon>Marchantiophyta</taxon>
        <taxon>Marchantiopsida</taxon>
        <taxon>Marchantiidae</taxon>
        <taxon>Marchantiales</taxon>
        <taxon>Ricciaceae</taxon>
        <taxon>Riccia</taxon>
    </lineage>
</organism>